<proteinExistence type="predicted"/>
<evidence type="ECO:0000313" key="3">
    <source>
        <dbReference type="Proteomes" id="UP000001740"/>
    </source>
</evidence>
<evidence type="ECO:0000313" key="2">
    <source>
        <dbReference type="EMBL" id="ACD60539.1"/>
    </source>
</evidence>
<dbReference type="Proteomes" id="UP000001740">
    <property type="component" value="Chromosome"/>
</dbReference>
<protein>
    <submittedName>
        <fullName evidence="2">Putative anaerobic transcriptional regulatory protein</fullName>
    </submittedName>
</protein>
<dbReference type="AlphaFoldDB" id="A0A0K0GNS0"/>
<sequence>MLSIAKNVRAGKPQGSNALRHCEGKRVRHRCALPGQPHMHRQRACCSTVRLRTASEHRRNNRLRPPSCDGGRRATA</sequence>
<organism evidence="2 3">
    <name type="scientific">Xanthomonas oryzae pv. oryzae (strain PXO99A)</name>
    <dbReference type="NCBI Taxonomy" id="360094"/>
    <lineage>
        <taxon>Bacteria</taxon>
        <taxon>Pseudomonadati</taxon>
        <taxon>Pseudomonadota</taxon>
        <taxon>Gammaproteobacteria</taxon>
        <taxon>Lysobacterales</taxon>
        <taxon>Lysobacteraceae</taxon>
        <taxon>Xanthomonas</taxon>
    </lineage>
</organism>
<dbReference type="HOGENOM" id="CLU_2653611_0_0_6"/>
<name>A0A0K0GNS0_XANOP</name>
<accession>A0A0K0GNS0</accession>
<dbReference type="KEGG" id="xop:PXO_02199"/>
<dbReference type="EMBL" id="CP000967">
    <property type="protein sequence ID" value="ACD60539.1"/>
    <property type="molecule type" value="Genomic_DNA"/>
</dbReference>
<reference evidence="2 3" key="1">
    <citation type="journal article" date="2008" name="BMC Genomics">
        <title>Genome sequence and rapid evolution of the rice pathogen Xanthomonas oryzae pv. oryzae PXO99A.</title>
        <authorList>
            <person name="Salzberg S.L."/>
            <person name="Sommer D.D."/>
            <person name="Schatz M.C."/>
            <person name="Phillippy A.M."/>
            <person name="Rabinowicz P.D."/>
            <person name="Tsuge S."/>
            <person name="Furutani A."/>
            <person name="Ochiai H."/>
            <person name="Delcher A.L."/>
            <person name="Kelley D."/>
            <person name="Madupu R."/>
            <person name="Puiu D."/>
            <person name="Radune D."/>
            <person name="Shumway M."/>
            <person name="Trapnell C."/>
            <person name="Aparna G."/>
            <person name="Jha G."/>
            <person name="Pandey A."/>
            <person name="Patil P.B."/>
            <person name="Ishihara H."/>
            <person name="Meyer D.F."/>
            <person name="Szurek B."/>
            <person name="Verdier V."/>
            <person name="Koebnik R."/>
            <person name="Dow J.M."/>
            <person name="Ryan R.P."/>
            <person name="Hirata H."/>
            <person name="Tsuyumu S."/>
            <person name="Won Lee S."/>
            <person name="Seo Y.S."/>
            <person name="Sriariyanum M."/>
            <person name="Ronald P.C."/>
            <person name="Sonti R.V."/>
            <person name="Van Sluys M.A."/>
            <person name="Leach J.E."/>
            <person name="White F.F."/>
            <person name="Bogdanove A.J."/>
        </authorList>
    </citation>
    <scope>NUCLEOTIDE SEQUENCE [LARGE SCALE GENOMIC DNA]</scope>
    <source>
        <strain evidence="2 3">PXO99A</strain>
    </source>
</reference>
<gene>
    <name evidence="2" type="ordered locus">PXO_02199</name>
</gene>
<feature type="region of interest" description="Disordered" evidence="1">
    <location>
        <begin position="52"/>
        <end position="76"/>
    </location>
</feature>
<evidence type="ECO:0000256" key="1">
    <source>
        <dbReference type="SAM" id="MobiDB-lite"/>
    </source>
</evidence>